<evidence type="ECO:0000256" key="6">
    <source>
        <dbReference type="PIRNR" id="PIRNR017233"/>
    </source>
</evidence>
<feature type="region of interest" description="Disordered" evidence="7">
    <location>
        <begin position="1187"/>
        <end position="1215"/>
    </location>
</feature>
<dbReference type="InterPro" id="IPR056166">
    <property type="entry name" value="TPR_ELP1"/>
</dbReference>
<dbReference type="InterPro" id="IPR056164">
    <property type="entry name" value="Beta-prop_ELP1_1st"/>
</dbReference>
<evidence type="ECO:0000256" key="5">
    <source>
        <dbReference type="ARBA" id="ARBA00029535"/>
    </source>
</evidence>
<evidence type="ECO:0000313" key="13">
    <source>
        <dbReference type="EMBL" id="GMH11550.1"/>
    </source>
</evidence>
<dbReference type="PIRSF" id="PIRSF017233">
    <property type="entry name" value="IKAP"/>
    <property type="match status" value="1"/>
</dbReference>
<evidence type="ECO:0000256" key="3">
    <source>
        <dbReference type="ARBA" id="ARBA00022490"/>
    </source>
</evidence>
<evidence type="ECO:0000259" key="10">
    <source>
        <dbReference type="Pfam" id="PF23878"/>
    </source>
</evidence>
<evidence type="ECO:0000259" key="8">
    <source>
        <dbReference type="Pfam" id="PF04762"/>
    </source>
</evidence>
<evidence type="ECO:0000259" key="11">
    <source>
        <dbReference type="Pfam" id="PF23925"/>
    </source>
</evidence>
<feature type="domain" description="ELP1 first N-terminal beta-propeller" evidence="8">
    <location>
        <begin position="172"/>
        <end position="322"/>
    </location>
</feature>
<feature type="domain" description="ELP1 N-terminal second beta-propeller" evidence="9">
    <location>
        <begin position="356"/>
        <end position="679"/>
    </location>
</feature>
<feature type="domain" description="ELP1 three-helical bundle" evidence="12">
    <location>
        <begin position="1106"/>
        <end position="1263"/>
    </location>
</feature>
<organism evidence="13 14">
    <name type="scientific">Nepenthes gracilis</name>
    <name type="common">Slender pitcher plant</name>
    <dbReference type="NCBI Taxonomy" id="150966"/>
    <lineage>
        <taxon>Eukaryota</taxon>
        <taxon>Viridiplantae</taxon>
        <taxon>Streptophyta</taxon>
        <taxon>Embryophyta</taxon>
        <taxon>Tracheophyta</taxon>
        <taxon>Spermatophyta</taxon>
        <taxon>Magnoliopsida</taxon>
        <taxon>eudicotyledons</taxon>
        <taxon>Gunneridae</taxon>
        <taxon>Pentapetalae</taxon>
        <taxon>Caryophyllales</taxon>
        <taxon>Nepenthaceae</taxon>
        <taxon>Nepenthes</taxon>
    </lineage>
</organism>
<evidence type="ECO:0000256" key="7">
    <source>
        <dbReference type="SAM" id="MobiDB-lite"/>
    </source>
</evidence>
<comment type="caution">
    <text evidence="13">The sequence shown here is derived from an EMBL/GenBank/DDBJ whole genome shotgun (WGS) entry which is preliminary data.</text>
</comment>
<dbReference type="InterPro" id="IPR015943">
    <property type="entry name" value="WD40/YVTN_repeat-like_dom_sf"/>
</dbReference>
<reference evidence="13" key="1">
    <citation type="submission" date="2023-05" db="EMBL/GenBank/DDBJ databases">
        <title>Nepenthes gracilis genome sequencing.</title>
        <authorList>
            <person name="Fukushima K."/>
        </authorList>
    </citation>
    <scope>NUCLEOTIDE SEQUENCE</scope>
    <source>
        <strain evidence="13">SING2019-196</strain>
    </source>
</reference>
<dbReference type="GO" id="GO:0002926">
    <property type="term" value="P:tRNA wobble base 5-methoxycarbonylmethyl-2-thiouridinylation"/>
    <property type="evidence" value="ECO:0007669"/>
    <property type="project" value="TreeGrafter"/>
</dbReference>
<evidence type="ECO:0000256" key="4">
    <source>
        <dbReference type="ARBA" id="ARBA00022694"/>
    </source>
</evidence>
<dbReference type="GO" id="GO:0005829">
    <property type="term" value="C:cytosol"/>
    <property type="evidence" value="ECO:0007669"/>
    <property type="project" value="TreeGrafter"/>
</dbReference>
<evidence type="ECO:0000259" key="12">
    <source>
        <dbReference type="Pfam" id="PF23936"/>
    </source>
</evidence>
<sequence>MNNLKLSCEISVNMELQSKDELLLFCAIDIERNHLYFASSENLIYNAELPTFQNGKTCRTDLATAFEPLELEAEDFITSFDYLMEKESLIVGTFNGFLLMHNVDSKATEVVGRVEGGVQSISPSPDGNLLAVTTGLGQLLVMTYDWDLLYETAFEDQPDVDVLRPTGYSCKSPISWRGDGKYLATLSKVKMSTLLRLKVWERDSGVLHSASEPMALVAAALEWMPSGAKIATAYDKSDENKRPTIAFFERNGLERSSFSINEPVDSCIEILKWNCNSDLLATVVRCEKFDCVKVWFFSNNHWYLKQEIRYLRQDGVRLIWDPTKPLQLICWTLRGQISFYNFMWVTAVMKNSVALVIDESSLFVTPLSVSLVPPPMFSFKLKFSSAVREIAFYSNNSKNLLAAFLSDGCLSILELPALDIWEDLEGKEFQVEATNSKTAYGSLLHLEWLDSHILVGATHIRFNHEGSLLQSASKKDELGYYLVEIEAVCSEDHVQGSVTCSGWNANVTNQIFLDGMIVSIACNPIKRCSAFVQLNCGNIFEYISSLGTPGAASASYFEKHDNIGFSSSCPWMTAICVARCGQLKPLLFGLDEHGRLHVDGRILCNNCCSFSVYSNSYDHVMSHLVLATKQDLLYIVDIVDVLDGTAEVKYENFLHVAQKIREEQNNDFINIWERSANIVGVLHGDEAAVILQTSRGNLECVYPRKLVLNCIINALVQRRFRDALLMVRRHRIDFNILVDFCGWQAFPQFASDFVRQVNNLNYITEFVCAIKNESTTEKLYKNYVTLPCSKEVKGEHAGDEMNFGSGSKISSVLLAIMKALEEQVPESPARELCILTTLARSDPPALQKALERIKVTREMEISGFNDPRRSYPSAEAALKHLLWLCNPDAVFDAALGLYDLNLAAIVALNAQRDPKEFLPFLQELERMPTPIMYYNIDLRLHRYEKALEHIVSAGDAYHAECLTLLKNHPQLFPLGLRLLIDPRKRREIYEAWGDYFIEQKCFVDAATAFLCCSNLEKALKAYRACGHWSGVLTVAGRLKLGKEEVLQLAHELIEELETLGKPGEAARIALEYCGDINSAVSLLIRARKWEKALRMAYMSRNDDMISEVKKASLECAGSLSSEYEEALEKIGKYSARYIAVRQRRLLIAAKVQSEEHSVNDFDDDAMSEDSSNLSGMSAYTVRSKNSSAVSVSSSMPSKGRANRRQKSRGKIRAGSQGEEMALVEHLKGMSLTSGAECELKSLLDTLVMLGMDETAKKLQYMAETFQLSQMAAVRLAEDTMSTDYIDEHAHTLDHYRQKVKRDLDCSEAFAWHSKVLLSA</sequence>
<evidence type="ECO:0000313" key="14">
    <source>
        <dbReference type="Proteomes" id="UP001279734"/>
    </source>
</evidence>
<feature type="compositionally biased region" description="Basic residues" evidence="7">
    <location>
        <begin position="1200"/>
        <end position="1211"/>
    </location>
</feature>
<dbReference type="GO" id="GO:0005634">
    <property type="term" value="C:nucleus"/>
    <property type="evidence" value="ECO:0007669"/>
    <property type="project" value="UniProtKB-SubCell"/>
</dbReference>
<dbReference type="InterPro" id="IPR056165">
    <property type="entry name" value="Beta-prop_ELP1_2nd"/>
</dbReference>
<dbReference type="Gene3D" id="1.25.40.470">
    <property type="match status" value="1"/>
</dbReference>
<keyword evidence="4" id="KW-0819">tRNA processing</keyword>
<dbReference type="Pfam" id="PF23878">
    <property type="entry name" value="TPR_ELP1"/>
    <property type="match status" value="1"/>
</dbReference>
<dbReference type="GO" id="GO:0000049">
    <property type="term" value="F:tRNA binding"/>
    <property type="evidence" value="ECO:0007669"/>
    <property type="project" value="TreeGrafter"/>
</dbReference>
<dbReference type="EMBL" id="BSYO01000011">
    <property type="protein sequence ID" value="GMH11550.1"/>
    <property type="molecule type" value="Genomic_DNA"/>
</dbReference>
<dbReference type="SUPFAM" id="SSF69322">
    <property type="entry name" value="Tricorn protease domain 2"/>
    <property type="match status" value="1"/>
</dbReference>
<feature type="compositionally biased region" description="Low complexity" evidence="7">
    <location>
        <begin position="1187"/>
        <end position="1197"/>
    </location>
</feature>
<feature type="domain" description="ELP1 TPR" evidence="10">
    <location>
        <begin position="934"/>
        <end position="1093"/>
    </location>
</feature>
<dbReference type="InterPro" id="IPR006849">
    <property type="entry name" value="Elp1"/>
</dbReference>
<accession>A0AAD3XPC4</accession>
<evidence type="ECO:0000259" key="9">
    <source>
        <dbReference type="Pfam" id="PF23797"/>
    </source>
</evidence>
<dbReference type="Pfam" id="PF23797">
    <property type="entry name" value="Beta-prop_ELP1_2nd"/>
    <property type="match status" value="1"/>
</dbReference>
<comment type="subcellular location">
    <subcellularLocation>
        <location evidence="6">Cytoplasm</location>
    </subcellularLocation>
    <subcellularLocation>
        <location evidence="6">Nucleus</location>
    </subcellularLocation>
</comment>
<feature type="domain" description="ELP1 alpha-solenoid" evidence="11">
    <location>
        <begin position="704"/>
        <end position="924"/>
    </location>
</feature>
<keyword evidence="14" id="KW-1185">Reference proteome</keyword>
<comment type="function">
    <text evidence="6">Component of the elongator complex which is required for multiple tRNA modifications, including mcm5U (5-methoxycarbonylmethyl uridine), mcm5s2U (5-methoxycarbonylmethyl-2-thiouridine), and ncm5U (5-carbamoylmethyl uridine). The elongator complex catalyzes formation of carboxymethyluridine in the wobble base at position 34 in tRNAs.</text>
</comment>
<feature type="domain" description="ELP1 first N-terminal beta-propeller" evidence="8">
    <location>
        <begin position="1"/>
        <end position="157"/>
    </location>
</feature>
<gene>
    <name evidence="13" type="ORF">Nepgr_013391</name>
</gene>
<dbReference type="Gene3D" id="2.130.10.10">
    <property type="entry name" value="YVTN repeat-like/Quinoprotein amine dehydrogenase"/>
    <property type="match status" value="1"/>
</dbReference>
<evidence type="ECO:0000256" key="2">
    <source>
        <dbReference type="ARBA" id="ARBA00006086"/>
    </source>
</evidence>
<dbReference type="Pfam" id="PF23925">
    <property type="entry name" value="A-sol_ELP1"/>
    <property type="match status" value="1"/>
</dbReference>
<dbReference type="Proteomes" id="UP001279734">
    <property type="component" value="Unassembled WGS sequence"/>
</dbReference>
<comment type="similarity">
    <text evidence="2 6">Belongs to the ELP1/IKA1 family.</text>
</comment>
<keyword evidence="3 6" id="KW-0963">Cytoplasm</keyword>
<dbReference type="Pfam" id="PF04762">
    <property type="entry name" value="Beta-prop_ELP1_1st"/>
    <property type="match status" value="2"/>
</dbReference>
<dbReference type="InterPro" id="IPR056167">
    <property type="entry name" value="A-sol_ELP1"/>
</dbReference>
<dbReference type="PANTHER" id="PTHR12747:SF0">
    <property type="entry name" value="ELONGATOR COMPLEX PROTEIN 1"/>
    <property type="match status" value="1"/>
</dbReference>
<dbReference type="GO" id="GO:0033588">
    <property type="term" value="C:elongator holoenzyme complex"/>
    <property type="evidence" value="ECO:0007669"/>
    <property type="project" value="InterPro"/>
</dbReference>
<dbReference type="InterPro" id="IPR056169">
    <property type="entry name" value="HB_ELP1"/>
</dbReference>
<keyword evidence="6" id="KW-0539">Nucleus</keyword>
<dbReference type="PANTHER" id="PTHR12747">
    <property type="entry name" value="ELONGATOR COMPLEX PROTEIN 1"/>
    <property type="match status" value="1"/>
</dbReference>
<dbReference type="Pfam" id="PF23936">
    <property type="entry name" value="HB_ELP1"/>
    <property type="match status" value="1"/>
</dbReference>
<name>A0AAD3XPC4_NEPGR</name>
<comment type="pathway">
    <text evidence="1">tRNA modification; 5-methoxycarbonylmethyl-2-thiouridine-tRNA biosynthesis.</text>
</comment>
<evidence type="ECO:0000256" key="1">
    <source>
        <dbReference type="ARBA" id="ARBA00005043"/>
    </source>
</evidence>
<protein>
    <recommendedName>
        <fullName evidence="5 6">Elongator complex protein 1</fullName>
    </recommendedName>
</protein>
<proteinExistence type="inferred from homology"/>